<keyword evidence="3" id="KW-0805">Transcription regulation</keyword>
<evidence type="ECO:0000256" key="1">
    <source>
        <dbReference type="ARBA" id="ARBA00004123"/>
    </source>
</evidence>
<feature type="compositionally biased region" description="Basic residues" evidence="6">
    <location>
        <begin position="150"/>
        <end position="164"/>
    </location>
</feature>
<evidence type="ECO:0008006" key="9">
    <source>
        <dbReference type="Google" id="ProtNLM"/>
    </source>
</evidence>
<evidence type="ECO:0000313" key="7">
    <source>
        <dbReference type="EMBL" id="KAF2859091.1"/>
    </source>
</evidence>
<comment type="subcellular location">
    <subcellularLocation>
        <location evidence="1">Nucleus</location>
    </subcellularLocation>
</comment>
<name>A0A6A7BV20_9PEZI</name>
<feature type="region of interest" description="Disordered" evidence="6">
    <location>
        <begin position="26"/>
        <end position="177"/>
    </location>
</feature>
<evidence type="ECO:0000256" key="5">
    <source>
        <dbReference type="ARBA" id="ARBA00023242"/>
    </source>
</evidence>
<evidence type="ECO:0000256" key="4">
    <source>
        <dbReference type="ARBA" id="ARBA00023163"/>
    </source>
</evidence>
<evidence type="ECO:0000256" key="6">
    <source>
        <dbReference type="SAM" id="MobiDB-lite"/>
    </source>
</evidence>
<proteinExistence type="predicted"/>
<evidence type="ECO:0000256" key="2">
    <source>
        <dbReference type="ARBA" id="ARBA00022491"/>
    </source>
</evidence>
<sequence>MSPTAARSPAPDTAQPSHVAAVVNGAVEDAADDQSSGLSEPEDDDGTAGHAINNDPGSPVHDLEVKTADTEPKKLDQLAVAEEHAEDPTEKPAEDPANSPTLVDGMENLNEVKTGQKRKRSIDHLSSPPRPHAEQSLDQDKPTQAASHNGGRKGKKGRQKGRKSAHNEVQTNQNEAEPDLLAGAAASFEQLMKQFVGFRRRIYDERLASMNEALSALSAPDCQHVEYQRQVVCVDARRERQVREAYAYYALRLQSIRRTTLGERAQLMCQYDQEVRDLRDRTLAELCRDSASLQRERRQQYQKDEQYLYKFPADRDAQLLRQAKYNHEVSVLSGMSKYVGFPAAPDVQGANDGQADEDMREINVTRRQQNSHPPGPFLAPMTAEERLAHEKYIEQNSWTRPQRPPSVLHSTPRLTHGALGPVAPGGRLWATV</sequence>
<dbReference type="InterPro" id="IPR013907">
    <property type="entry name" value="Sds3"/>
</dbReference>
<feature type="compositionally biased region" description="Basic and acidic residues" evidence="6">
    <location>
        <begin position="61"/>
        <end position="94"/>
    </location>
</feature>
<dbReference type="SMART" id="SM01401">
    <property type="entry name" value="Sds3"/>
    <property type="match status" value="1"/>
</dbReference>
<reference evidence="7" key="1">
    <citation type="journal article" date="2020" name="Stud. Mycol.">
        <title>101 Dothideomycetes genomes: a test case for predicting lifestyles and emergence of pathogens.</title>
        <authorList>
            <person name="Haridas S."/>
            <person name="Albert R."/>
            <person name="Binder M."/>
            <person name="Bloem J."/>
            <person name="Labutti K."/>
            <person name="Salamov A."/>
            <person name="Andreopoulos B."/>
            <person name="Baker S."/>
            <person name="Barry K."/>
            <person name="Bills G."/>
            <person name="Bluhm B."/>
            <person name="Cannon C."/>
            <person name="Castanera R."/>
            <person name="Culley D."/>
            <person name="Daum C."/>
            <person name="Ezra D."/>
            <person name="Gonzalez J."/>
            <person name="Henrissat B."/>
            <person name="Kuo A."/>
            <person name="Liang C."/>
            <person name="Lipzen A."/>
            <person name="Lutzoni F."/>
            <person name="Magnuson J."/>
            <person name="Mondo S."/>
            <person name="Nolan M."/>
            <person name="Ohm R."/>
            <person name="Pangilinan J."/>
            <person name="Park H.-J."/>
            <person name="Ramirez L."/>
            <person name="Alfaro M."/>
            <person name="Sun H."/>
            <person name="Tritt A."/>
            <person name="Yoshinaga Y."/>
            <person name="Zwiers L.-H."/>
            <person name="Turgeon B."/>
            <person name="Goodwin S."/>
            <person name="Spatafora J."/>
            <person name="Crous P."/>
            <person name="Grigoriev I."/>
        </authorList>
    </citation>
    <scope>NUCLEOTIDE SEQUENCE</scope>
    <source>
        <strain evidence="7">CBS 480.64</strain>
    </source>
</reference>
<dbReference type="Pfam" id="PF08598">
    <property type="entry name" value="Sds3"/>
    <property type="match status" value="1"/>
</dbReference>
<dbReference type="Proteomes" id="UP000799421">
    <property type="component" value="Unassembled WGS sequence"/>
</dbReference>
<keyword evidence="8" id="KW-1185">Reference proteome</keyword>
<dbReference type="PANTHER" id="PTHR21964">
    <property type="entry name" value="BREAST CANCER METASTASIS-SUPPRESSOR 1"/>
    <property type="match status" value="1"/>
</dbReference>
<accession>A0A6A7BV20</accession>
<dbReference type="GO" id="GO:0005654">
    <property type="term" value="C:nucleoplasm"/>
    <property type="evidence" value="ECO:0007669"/>
    <property type="project" value="UniProtKB-ARBA"/>
</dbReference>
<evidence type="ECO:0000256" key="3">
    <source>
        <dbReference type="ARBA" id="ARBA00023015"/>
    </source>
</evidence>
<keyword evidence="5" id="KW-0539">Nucleus</keyword>
<dbReference type="GO" id="GO:0010468">
    <property type="term" value="P:regulation of gene expression"/>
    <property type="evidence" value="ECO:0007669"/>
    <property type="project" value="UniProtKB-ARBA"/>
</dbReference>
<gene>
    <name evidence="7" type="ORF">K470DRAFT_259123</name>
</gene>
<feature type="region of interest" description="Disordered" evidence="6">
    <location>
        <begin position="395"/>
        <end position="422"/>
    </location>
</feature>
<dbReference type="AlphaFoldDB" id="A0A6A7BV20"/>
<organism evidence="7 8">
    <name type="scientific">Piedraia hortae CBS 480.64</name>
    <dbReference type="NCBI Taxonomy" id="1314780"/>
    <lineage>
        <taxon>Eukaryota</taxon>
        <taxon>Fungi</taxon>
        <taxon>Dikarya</taxon>
        <taxon>Ascomycota</taxon>
        <taxon>Pezizomycotina</taxon>
        <taxon>Dothideomycetes</taxon>
        <taxon>Dothideomycetidae</taxon>
        <taxon>Capnodiales</taxon>
        <taxon>Piedraiaceae</taxon>
        <taxon>Piedraia</taxon>
    </lineage>
</organism>
<keyword evidence="4" id="KW-0804">Transcription</keyword>
<keyword evidence="2" id="KW-0678">Repressor</keyword>
<evidence type="ECO:0000313" key="8">
    <source>
        <dbReference type="Proteomes" id="UP000799421"/>
    </source>
</evidence>
<dbReference type="OrthoDB" id="20886at2759"/>
<dbReference type="EMBL" id="MU005997">
    <property type="protein sequence ID" value="KAF2859091.1"/>
    <property type="molecule type" value="Genomic_DNA"/>
</dbReference>
<protein>
    <recommendedName>
        <fullName evidence="9">Transcriptional regulatory protein DEP1</fullName>
    </recommendedName>
</protein>
<feature type="compositionally biased region" description="Basic and acidic residues" evidence="6">
    <location>
        <begin position="131"/>
        <end position="141"/>
    </location>
</feature>